<evidence type="ECO:0000259" key="2">
    <source>
        <dbReference type="Pfam" id="PF00188"/>
    </source>
</evidence>
<dbReference type="AlphaFoldDB" id="A0A0N5BV73"/>
<protein>
    <submittedName>
        <fullName evidence="5">SCP domain-containing protein</fullName>
    </submittedName>
</protein>
<name>A0A0N5BV73_STREA</name>
<evidence type="ECO:0000259" key="3">
    <source>
        <dbReference type="Pfam" id="PF24100"/>
    </source>
</evidence>
<dbReference type="InterPro" id="IPR014044">
    <property type="entry name" value="CAP_dom"/>
</dbReference>
<dbReference type="InterPro" id="IPR035940">
    <property type="entry name" value="CAP_sf"/>
</dbReference>
<feature type="chain" id="PRO_5005894899" evidence="1">
    <location>
        <begin position="21"/>
        <end position="679"/>
    </location>
</feature>
<dbReference type="SUPFAM" id="SSF55797">
    <property type="entry name" value="PR-1-like"/>
    <property type="match status" value="2"/>
</dbReference>
<evidence type="ECO:0000256" key="1">
    <source>
        <dbReference type="SAM" id="SignalP"/>
    </source>
</evidence>
<keyword evidence="4" id="KW-1185">Reference proteome</keyword>
<evidence type="ECO:0000313" key="5">
    <source>
        <dbReference type="WBParaSite" id="SPAL_0000973800.1"/>
    </source>
</evidence>
<feature type="signal peptide" evidence="1">
    <location>
        <begin position="1"/>
        <end position="20"/>
    </location>
</feature>
<proteinExistence type="predicted"/>
<feature type="domain" description="SCP" evidence="2">
    <location>
        <begin position="238"/>
        <end position="339"/>
    </location>
</feature>
<keyword evidence="1" id="KW-0732">Signal</keyword>
<dbReference type="WBParaSite" id="SPAL_0000973800.1">
    <property type="protein sequence ID" value="SPAL_0000973800.1"/>
    <property type="gene ID" value="SPAL_0000973800"/>
</dbReference>
<reference evidence="5" key="1">
    <citation type="submission" date="2017-02" db="UniProtKB">
        <authorList>
            <consortium name="WormBaseParasite"/>
        </authorList>
    </citation>
    <scope>IDENTIFICATION</scope>
</reference>
<dbReference type="Gene3D" id="3.40.33.10">
    <property type="entry name" value="CAP"/>
    <property type="match status" value="2"/>
</dbReference>
<sequence>MNFIKCLIFYTFFIVFETNADEVVFEVGRRSLRERNFLYFDNQSHADQHELLVHISKAHPELVDKEITIVIVGYYNNEKRFIRYSLPETFKACVPEPNKRKLSIPTRKTKNSVKGILVQYSIDGQPLYKCNGRTVPSLKQLAECALKQRRLQFGRTCSKGFYKDEPSVCVGQIRPKEKSLEELFCEKPSTTYMFNFQKSLHDESFSNRVWFHIWKNRFNYECYSRDNFYLLKIRFLLEINTYRVSHKSSLLFENAKMTEKAQRRAEEIAQIGKLISDPNKEYEEIIDCAEVLMVPFMVKKWYDEINKYKYRFPLSKGRNKNFVKLLWKVTRYVGIGVAKRFCHSHADQFELLQHISKAYPELVHKEVNILIVGCYYSKEKRYLRYNTPETYKACVPSLNQRRPSISRIKKTNTSKGILLRYSINGQPSYSCNGKRVPSLKHLAKCALKQRQLQFGPTCSRVFYEDEPPACTRQKRPKEKSLEELFCEKPNTVYIAEFKKCLYDGSFSSKVWFNIWKDRYSYECYSMSNFYLLRKRYLLEINTYRVSHRSSLLVENAKMTEKAQRRAEKIAIHGKPVPDPIKEYEEIIDCVEVFMVPFMIKRWYDEINKYNYRFPLSKGRNKNFVKLLWMKTRDVGIGIAKHSCDVCVVLKFTRRKNKFKGYRNNIKRRNLNQLSLFKNT</sequence>
<feature type="domain" description="DUF7381" evidence="3">
    <location>
        <begin position="21"/>
        <end position="147"/>
    </location>
</feature>
<dbReference type="Pfam" id="PF00188">
    <property type="entry name" value="CAP"/>
    <property type="match status" value="2"/>
</dbReference>
<dbReference type="PANTHER" id="PTHR10334">
    <property type="entry name" value="CYSTEINE-RICH SECRETORY PROTEIN-RELATED"/>
    <property type="match status" value="1"/>
</dbReference>
<accession>A0A0N5BV73</accession>
<dbReference type="Pfam" id="PF24100">
    <property type="entry name" value="DUF7381"/>
    <property type="match status" value="2"/>
</dbReference>
<feature type="domain" description="SCP" evidence="2">
    <location>
        <begin position="539"/>
        <end position="644"/>
    </location>
</feature>
<organism evidence="4 5">
    <name type="scientific">Strongyloides papillosus</name>
    <name type="common">Intestinal threadworm</name>
    <dbReference type="NCBI Taxonomy" id="174720"/>
    <lineage>
        <taxon>Eukaryota</taxon>
        <taxon>Metazoa</taxon>
        <taxon>Ecdysozoa</taxon>
        <taxon>Nematoda</taxon>
        <taxon>Chromadorea</taxon>
        <taxon>Rhabditida</taxon>
        <taxon>Tylenchina</taxon>
        <taxon>Panagrolaimomorpha</taxon>
        <taxon>Strongyloidoidea</taxon>
        <taxon>Strongyloididae</taxon>
        <taxon>Strongyloides</taxon>
    </lineage>
</organism>
<feature type="domain" description="DUF7381" evidence="3">
    <location>
        <begin position="345"/>
        <end position="448"/>
    </location>
</feature>
<dbReference type="InterPro" id="IPR055805">
    <property type="entry name" value="DUF7381"/>
</dbReference>
<evidence type="ECO:0000313" key="4">
    <source>
        <dbReference type="Proteomes" id="UP000046392"/>
    </source>
</evidence>
<dbReference type="Proteomes" id="UP000046392">
    <property type="component" value="Unplaced"/>
</dbReference>
<dbReference type="InterPro" id="IPR001283">
    <property type="entry name" value="CRISP-related"/>
</dbReference>